<dbReference type="Proteomes" id="UP001165293">
    <property type="component" value="Unassembled WGS sequence"/>
</dbReference>
<name>A0ABS8JHY2_9GAMM</name>
<evidence type="ECO:0000313" key="3">
    <source>
        <dbReference type="Proteomes" id="UP001165293"/>
    </source>
</evidence>
<proteinExistence type="predicted"/>
<dbReference type="EMBL" id="JAJGAK010000001">
    <property type="protein sequence ID" value="MCC8363182.1"/>
    <property type="molecule type" value="Genomic_DNA"/>
</dbReference>
<sequence length="233" mass="23597">MARLLSLLLLLCVACPAQARFVSADPVEAKAESGENFNRYAYGNNNPHRYTDPDGRWAEDLILGVPSVAIGGKSLYDNARAGRVGPAIADGIGLAYDFGAILLPGVPGGAGLGIQAGRAAAARLPDAALVVRGGTNIGNGGNTAQKIAEGTKLHPDGVLGFSAQSAADATLCQLCASIPNGQVGVTTVGQVRQSGGDVISTSGQSSSHVTVTGLDPNTAQGLFRIEPNPAKQP</sequence>
<dbReference type="InterPro" id="IPR022385">
    <property type="entry name" value="Rhs_assc_core"/>
</dbReference>
<gene>
    <name evidence="2" type="ORF">LK996_08855</name>
</gene>
<evidence type="ECO:0000313" key="2">
    <source>
        <dbReference type="EMBL" id="MCC8363182.1"/>
    </source>
</evidence>
<dbReference type="NCBIfam" id="TIGR03696">
    <property type="entry name" value="Rhs_assc_core"/>
    <property type="match status" value="1"/>
</dbReference>
<feature type="chain" id="PRO_5045367418" description="RHS repeat-associated protein" evidence="1">
    <location>
        <begin position="20"/>
        <end position="233"/>
    </location>
</feature>
<evidence type="ECO:0000256" key="1">
    <source>
        <dbReference type="SAM" id="SignalP"/>
    </source>
</evidence>
<reference evidence="2" key="1">
    <citation type="submission" date="2021-10" db="EMBL/GenBank/DDBJ databases">
        <authorList>
            <person name="Lyu M."/>
            <person name="Wang X."/>
            <person name="Meng X."/>
            <person name="Xu K."/>
        </authorList>
    </citation>
    <scope>NUCLEOTIDE SEQUENCE</scope>
    <source>
        <strain evidence="2">A6</strain>
    </source>
</reference>
<keyword evidence="3" id="KW-1185">Reference proteome</keyword>
<organism evidence="2 3">
    <name type="scientific">Noviluteimonas lactosilytica</name>
    <dbReference type="NCBI Taxonomy" id="2888523"/>
    <lineage>
        <taxon>Bacteria</taxon>
        <taxon>Pseudomonadati</taxon>
        <taxon>Pseudomonadota</taxon>
        <taxon>Gammaproteobacteria</taxon>
        <taxon>Lysobacterales</taxon>
        <taxon>Lysobacteraceae</taxon>
        <taxon>Noviluteimonas</taxon>
    </lineage>
</organism>
<accession>A0ABS8JHY2</accession>
<evidence type="ECO:0008006" key="4">
    <source>
        <dbReference type="Google" id="ProtNLM"/>
    </source>
</evidence>
<dbReference type="Gene3D" id="2.180.10.10">
    <property type="entry name" value="RHS repeat-associated core"/>
    <property type="match status" value="1"/>
</dbReference>
<protein>
    <recommendedName>
        <fullName evidence="4">RHS repeat-associated protein</fullName>
    </recommendedName>
</protein>
<dbReference type="RefSeq" id="WP_230526730.1">
    <property type="nucleotide sequence ID" value="NZ_JAJGAK010000001.1"/>
</dbReference>
<feature type="signal peptide" evidence="1">
    <location>
        <begin position="1"/>
        <end position="19"/>
    </location>
</feature>
<keyword evidence="1" id="KW-0732">Signal</keyword>
<comment type="caution">
    <text evidence="2">The sequence shown here is derived from an EMBL/GenBank/DDBJ whole genome shotgun (WGS) entry which is preliminary data.</text>
</comment>